<dbReference type="GO" id="GO:0016567">
    <property type="term" value="P:protein ubiquitination"/>
    <property type="evidence" value="ECO:0007669"/>
    <property type="project" value="TreeGrafter"/>
</dbReference>
<reference evidence="11 12" key="1">
    <citation type="journal article" date="2023" name="Hortic Res">
        <title>Pangenome of water caltrop reveals structural variations and asymmetric subgenome divergence after allopolyploidization.</title>
        <authorList>
            <person name="Zhang X."/>
            <person name="Chen Y."/>
            <person name="Wang L."/>
            <person name="Yuan Y."/>
            <person name="Fang M."/>
            <person name="Shi L."/>
            <person name="Lu R."/>
            <person name="Comes H.P."/>
            <person name="Ma Y."/>
            <person name="Chen Y."/>
            <person name="Huang G."/>
            <person name="Zhou Y."/>
            <person name="Zheng Z."/>
            <person name="Qiu Y."/>
        </authorList>
    </citation>
    <scope>NUCLEOTIDE SEQUENCE [LARGE SCALE GENOMIC DNA]</scope>
    <source>
        <strain evidence="11">F231</strain>
    </source>
</reference>
<dbReference type="AlphaFoldDB" id="A0AAN7LB28"/>
<organism evidence="11 12">
    <name type="scientific">Trapa natans</name>
    <name type="common">Water chestnut</name>
    <dbReference type="NCBI Taxonomy" id="22666"/>
    <lineage>
        <taxon>Eukaryota</taxon>
        <taxon>Viridiplantae</taxon>
        <taxon>Streptophyta</taxon>
        <taxon>Embryophyta</taxon>
        <taxon>Tracheophyta</taxon>
        <taxon>Spermatophyta</taxon>
        <taxon>Magnoliopsida</taxon>
        <taxon>eudicotyledons</taxon>
        <taxon>Gunneridae</taxon>
        <taxon>Pentapetalae</taxon>
        <taxon>rosids</taxon>
        <taxon>malvids</taxon>
        <taxon>Myrtales</taxon>
        <taxon>Lythraceae</taxon>
        <taxon>Trapa</taxon>
    </lineage>
</organism>
<sequence length="293" mass="32020">MEEGATAAVRYWCYVCSQNVDPVDGDMEIQCPLCESGFIEEMDSNSSESDNRHDSDPEFWSDPAFIFWGPILLGITPHRTRPGRMESSVDNDDGEDEGGESHREGDTELDREIDAIFRRRATVASEDDDGDQNGGEGREGDNDGDGDVDEDGDLDRDGGAGHVAMINPSTQTLIMGESNLYSSQNSTTSSSLGDFIYGVGFDMLMQHLAENDPSNYGSPPAQKEAIEAMPLVTVEEKLQCSVCLNDFEIGAEARKMPCEHKFHAGCILPWLELHSSCPICRYQLPAQGSDGSS</sequence>
<feature type="compositionally biased region" description="Acidic residues" evidence="9">
    <location>
        <begin position="142"/>
        <end position="154"/>
    </location>
</feature>
<protein>
    <recommendedName>
        <fullName evidence="2">RING-type E3 ubiquitin transferase</fullName>
        <ecNumber evidence="2">2.3.2.27</ecNumber>
    </recommendedName>
</protein>
<feature type="domain" description="RING-type" evidence="10">
    <location>
        <begin position="240"/>
        <end position="281"/>
    </location>
</feature>
<dbReference type="InterPro" id="IPR039525">
    <property type="entry name" value="RNF126-like_zinc-ribbon"/>
</dbReference>
<evidence type="ECO:0000313" key="11">
    <source>
        <dbReference type="EMBL" id="KAK4784513.1"/>
    </source>
</evidence>
<comment type="catalytic activity">
    <reaction evidence="1">
        <text>S-ubiquitinyl-[E2 ubiquitin-conjugating enzyme]-L-cysteine + [acceptor protein]-L-lysine = [E2 ubiquitin-conjugating enzyme]-L-cysteine + N(6)-ubiquitinyl-[acceptor protein]-L-lysine.</text>
        <dbReference type="EC" id="2.3.2.27"/>
    </reaction>
</comment>
<dbReference type="SMART" id="SM00184">
    <property type="entry name" value="RING"/>
    <property type="match status" value="1"/>
</dbReference>
<dbReference type="FunFam" id="3.30.40.10:FF:000022">
    <property type="entry name" value="E3 ubiquitin-protein ligase RING1-like"/>
    <property type="match status" value="1"/>
</dbReference>
<evidence type="ECO:0000256" key="9">
    <source>
        <dbReference type="SAM" id="MobiDB-lite"/>
    </source>
</evidence>
<evidence type="ECO:0000256" key="7">
    <source>
        <dbReference type="ARBA" id="ARBA00022833"/>
    </source>
</evidence>
<keyword evidence="3" id="KW-0808">Transferase</keyword>
<evidence type="ECO:0000313" key="12">
    <source>
        <dbReference type="Proteomes" id="UP001346149"/>
    </source>
</evidence>
<evidence type="ECO:0000256" key="3">
    <source>
        <dbReference type="ARBA" id="ARBA00022679"/>
    </source>
</evidence>
<proteinExistence type="predicted"/>
<keyword evidence="7" id="KW-0862">Zinc</keyword>
<dbReference type="SUPFAM" id="SSF57850">
    <property type="entry name" value="RING/U-box"/>
    <property type="match status" value="1"/>
</dbReference>
<dbReference type="GO" id="GO:0005737">
    <property type="term" value="C:cytoplasm"/>
    <property type="evidence" value="ECO:0007669"/>
    <property type="project" value="TreeGrafter"/>
</dbReference>
<name>A0AAN7LB28_TRANT</name>
<evidence type="ECO:0000256" key="2">
    <source>
        <dbReference type="ARBA" id="ARBA00012483"/>
    </source>
</evidence>
<evidence type="ECO:0000256" key="4">
    <source>
        <dbReference type="ARBA" id="ARBA00022723"/>
    </source>
</evidence>
<feature type="compositionally biased region" description="Basic and acidic residues" evidence="9">
    <location>
        <begin position="99"/>
        <end position="117"/>
    </location>
</feature>
<dbReference type="Gene3D" id="3.30.40.10">
    <property type="entry name" value="Zinc/RING finger domain, C3HC4 (zinc finger)"/>
    <property type="match status" value="1"/>
</dbReference>
<evidence type="ECO:0000256" key="5">
    <source>
        <dbReference type="ARBA" id="ARBA00022771"/>
    </source>
</evidence>
<dbReference type="EMBL" id="JAXQNO010000014">
    <property type="protein sequence ID" value="KAK4784513.1"/>
    <property type="molecule type" value="Genomic_DNA"/>
</dbReference>
<keyword evidence="4" id="KW-0479">Metal-binding</keyword>
<keyword evidence="5 8" id="KW-0863">Zinc-finger</keyword>
<dbReference type="CDD" id="cd16669">
    <property type="entry name" value="RING-H2_RNF181"/>
    <property type="match status" value="1"/>
</dbReference>
<dbReference type="EC" id="2.3.2.27" evidence="2"/>
<comment type="caution">
    <text evidence="11">The sequence shown here is derived from an EMBL/GenBank/DDBJ whole genome shotgun (WGS) entry which is preliminary data.</text>
</comment>
<dbReference type="InterPro" id="IPR013083">
    <property type="entry name" value="Znf_RING/FYVE/PHD"/>
</dbReference>
<dbReference type="Proteomes" id="UP001346149">
    <property type="component" value="Unassembled WGS sequence"/>
</dbReference>
<dbReference type="PANTHER" id="PTHR15710:SF22">
    <property type="entry name" value="RING-TYPE E3 UBIQUITIN TRANSFERASE"/>
    <property type="match status" value="1"/>
</dbReference>
<dbReference type="Pfam" id="PF14369">
    <property type="entry name" value="Zn_ribbon_19"/>
    <property type="match status" value="1"/>
</dbReference>
<evidence type="ECO:0000256" key="1">
    <source>
        <dbReference type="ARBA" id="ARBA00000900"/>
    </source>
</evidence>
<accession>A0AAN7LB28</accession>
<dbReference type="PANTHER" id="PTHR15710">
    <property type="entry name" value="E3 UBIQUITIN-PROTEIN LIGASE PRAJA"/>
    <property type="match status" value="1"/>
</dbReference>
<keyword evidence="6" id="KW-0833">Ubl conjugation pathway</keyword>
<evidence type="ECO:0000259" key="10">
    <source>
        <dbReference type="PROSITE" id="PS50089"/>
    </source>
</evidence>
<evidence type="ECO:0000256" key="8">
    <source>
        <dbReference type="PROSITE-ProRule" id="PRU00175"/>
    </source>
</evidence>
<gene>
    <name evidence="11" type="ORF">SAY86_018881</name>
</gene>
<dbReference type="InterPro" id="IPR001841">
    <property type="entry name" value="Znf_RING"/>
</dbReference>
<dbReference type="PROSITE" id="PS50089">
    <property type="entry name" value="ZF_RING_2"/>
    <property type="match status" value="1"/>
</dbReference>
<feature type="region of interest" description="Disordered" evidence="9">
    <location>
        <begin position="77"/>
        <end position="164"/>
    </location>
</feature>
<feature type="compositionally biased region" description="Acidic residues" evidence="9">
    <location>
        <begin position="89"/>
        <end position="98"/>
    </location>
</feature>
<dbReference type="GO" id="GO:0008270">
    <property type="term" value="F:zinc ion binding"/>
    <property type="evidence" value="ECO:0007669"/>
    <property type="project" value="UniProtKB-KW"/>
</dbReference>
<evidence type="ECO:0000256" key="6">
    <source>
        <dbReference type="ARBA" id="ARBA00022786"/>
    </source>
</evidence>
<dbReference type="Pfam" id="PF13639">
    <property type="entry name" value="zf-RING_2"/>
    <property type="match status" value="1"/>
</dbReference>
<keyword evidence="12" id="KW-1185">Reference proteome</keyword>
<dbReference type="GO" id="GO:0061630">
    <property type="term" value="F:ubiquitin protein ligase activity"/>
    <property type="evidence" value="ECO:0007669"/>
    <property type="project" value="UniProtKB-EC"/>
</dbReference>